<dbReference type="Proteomes" id="UP001396334">
    <property type="component" value="Unassembled WGS sequence"/>
</dbReference>
<organism evidence="2 3">
    <name type="scientific">Hibiscus sabdariffa</name>
    <name type="common">roselle</name>
    <dbReference type="NCBI Taxonomy" id="183260"/>
    <lineage>
        <taxon>Eukaryota</taxon>
        <taxon>Viridiplantae</taxon>
        <taxon>Streptophyta</taxon>
        <taxon>Embryophyta</taxon>
        <taxon>Tracheophyta</taxon>
        <taxon>Spermatophyta</taxon>
        <taxon>Magnoliopsida</taxon>
        <taxon>eudicotyledons</taxon>
        <taxon>Gunneridae</taxon>
        <taxon>Pentapetalae</taxon>
        <taxon>rosids</taxon>
        <taxon>malvids</taxon>
        <taxon>Malvales</taxon>
        <taxon>Malvaceae</taxon>
        <taxon>Malvoideae</taxon>
        <taxon>Hibiscus</taxon>
    </lineage>
</organism>
<keyword evidence="3" id="KW-1185">Reference proteome</keyword>
<reference evidence="2 3" key="1">
    <citation type="journal article" date="2024" name="G3 (Bethesda)">
        <title>Genome assembly of Hibiscus sabdariffa L. provides insights into metabolisms of medicinal natural products.</title>
        <authorList>
            <person name="Kim T."/>
        </authorList>
    </citation>
    <scope>NUCLEOTIDE SEQUENCE [LARGE SCALE GENOMIC DNA]</scope>
    <source>
        <strain evidence="2">TK-2024</strain>
        <tissue evidence="2">Old leaves</tissue>
    </source>
</reference>
<evidence type="ECO:0000256" key="1">
    <source>
        <dbReference type="SAM" id="MobiDB-lite"/>
    </source>
</evidence>
<evidence type="ECO:0000313" key="3">
    <source>
        <dbReference type="Proteomes" id="UP001396334"/>
    </source>
</evidence>
<comment type="caution">
    <text evidence="2">The sequence shown here is derived from an EMBL/GenBank/DDBJ whole genome shotgun (WGS) entry which is preliminary data.</text>
</comment>
<proteinExistence type="predicted"/>
<dbReference type="EMBL" id="JBBPBN010000018">
    <property type="protein sequence ID" value="KAK9018860.1"/>
    <property type="molecule type" value="Genomic_DNA"/>
</dbReference>
<feature type="compositionally biased region" description="Basic and acidic residues" evidence="1">
    <location>
        <begin position="20"/>
        <end position="29"/>
    </location>
</feature>
<feature type="region of interest" description="Disordered" evidence="1">
    <location>
        <begin position="1"/>
        <end position="44"/>
    </location>
</feature>
<accession>A0ABR2S1B1</accession>
<protein>
    <submittedName>
        <fullName evidence="2">Uncharacterized protein</fullName>
    </submittedName>
</protein>
<sequence>MGFKDDTVDPLSRSTSSSGKWEEAGHESPGKLPKISGENDNKTVEEEVRYQETELGLNDRSWAETLSVGIKDHATNVKGEKVVQECPRGIDRDGEKDLGLSTKEGVGALDDCENDTLRREVQGDLDTLNSFSEMDSEFHVNKKEGVFLRRNEMC</sequence>
<evidence type="ECO:0000313" key="2">
    <source>
        <dbReference type="EMBL" id="KAK9018860.1"/>
    </source>
</evidence>
<gene>
    <name evidence="2" type="ORF">V6N11_033906</name>
</gene>
<name>A0ABR2S1B1_9ROSI</name>